<evidence type="ECO:0000256" key="6">
    <source>
        <dbReference type="PROSITE-ProRule" id="PRU00284"/>
    </source>
</evidence>
<feature type="transmembrane region" description="Helical" evidence="7">
    <location>
        <begin position="320"/>
        <end position="341"/>
    </location>
</feature>
<dbReference type="InterPro" id="IPR004089">
    <property type="entry name" value="MCPsignal_dom"/>
</dbReference>
<keyword evidence="7" id="KW-0812">Transmembrane</keyword>
<dbReference type="EMBL" id="JAKTTI010000002">
    <property type="protein sequence ID" value="MCH1624133.1"/>
    <property type="molecule type" value="Genomic_DNA"/>
</dbReference>
<dbReference type="SUPFAM" id="SSF58104">
    <property type="entry name" value="Methyl-accepting chemotaxis protein (MCP) signaling domain"/>
    <property type="match status" value="1"/>
</dbReference>
<feature type="domain" description="HAMP" evidence="9">
    <location>
        <begin position="341"/>
        <end position="393"/>
    </location>
</feature>
<dbReference type="RefSeq" id="WP_240252386.1">
    <property type="nucleotide sequence ID" value="NZ_JAKTTI010000002.1"/>
</dbReference>
<evidence type="ECO:0000256" key="1">
    <source>
        <dbReference type="ARBA" id="ARBA00004236"/>
    </source>
</evidence>
<keyword evidence="2" id="KW-1003">Cell membrane</keyword>
<dbReference type="CDD" id="cd11386">
    <property type="entry name" value="MCP_signal"/>
    <property type="match status" value="1"/>
</dbReference>
<dbReference type="Pfam" id="PF00672">
    <property type="entry name" value="HAMP"/>
    <property type="match status" value="1"/>
</dbReference>
<organism evidence="10 11">
    <name type="scientific">Fredinandcohnia quinoae</name>
    <dbReference type="NCBI Taxonomy" id="2918902"/>
    <lineage>
        <taxon>Bacteria</taxon>
        <taxon>Bacillati</taxon>
        <taxon>Bacillota</taxon>
        <taxon>Bacilli</taxon>
        <taxon>Bacillales</taxon>
        <taxon>Bacillaceae</taxon>
        <taxon>Fredinandcohnia</taxon>
    </lineage>
</organism>
<gene>
    <name evidence="10" type="ORF">MJG50_02230</name>
</gene>
<dbReference type="Gene3D" id="1.10.287.950">
    <property type="entry name" value="Methyl-accepting chemotaxis protein"/>
    <property type="match status" value="1"/>
</dbReference>
<feature type="transmembrane region" description="Helical" evidence="7">
    <location>
        <begin position="20"/>
        <end position="38"/>
    </location>
</feature>
<dbReference type="PANTHER" id="PTHR32089">
    <property type="entry name" value="METHYL-ACCEPTING CHEMOTAXIS PROTEIN MCPB"/>
    <property type="match status" value="1"/>
</dbReference>
<evidence type="ECO:0000256" key="5">
    <source>
        <dbReference type="ARBA" id="ARBA00029447"/>
    </source>
</evidence>
<evidence type="ECO:0000259" key="9">
    <source>
        <dbReference type="PROSITE" id="PS50885"/>
    </source>
</evidence>
<keyword evidence="7" id="KW-1133">Transmembrane helix</keyword>
<dbReference type="CDD" id="cd06225">
    <property type="entry name" value="HAMP"/>
    <property type="match status" value="1"/>
</dbReference>
<keyword evidence="4 6" id="KW-0807">Transducer</keyword>
<dbReference type="PROSITE" id="PS50885">
    <property type="entry name" value="HAMP"/>
    <property type="match status" value="1"/>
</dbReference>
<reference evidence="10" key="1">
    <citation type="submission" date="2022-02" db="EMBL/GenBank/DDBJ databases">
        <title>Fredinandcohnia quinoae sp. nov. isolated from Chenopodium quinoa seeds.</title>
        <authorList>
            <person name="Saati-Santamaria Z."/>
            <person name="Flores-Felix J.D."/>
            <person name="Igual J.M."/>
            <person name="Velazquez E."/>
            <person name="Garcia-Fraile P."/>
            <person name="Martinez-Molina E."/>
        </authorList>
    </citation>
    <scope>NUCLEOTIDE SEQUENCE</scope>
    <source>
        <strain evidence="10">SECRCQ15</strain>
    </source>
</reference>
<dbReference type="InterPro" id="IPR003660">
    <property type="entry name" value="HAMP_dom"/>
</dbReference>
<evidence type="ECO:0000256" key="2">
    <source>
        <dbReference type="ARBA" id="ARBA00022475"/>
    </source>
</evidence>
<evidence type="ECO:0000313" key="10">
    <source>
        <dbReference type="EMBL" id="MCH1624133.1"/>
    </source>
</evidence>
<dbReference type="Proteomes" id="UP001431131">
    <property type="component" value="Unassembled WGS sequence"/>
</dbReference>
<proteinExistence type="inferred from homology"/>
<accession>A0AAW5DVU5</accession>
<protein>
    <submittedName>
        <fullName evidence="10">Methyl-accepting chemotaxis protein</fullName>
    </submittedName>
</protein>
<name>A0AAW5DVU5_9BACI</name>
<evidence type="ECO:0000313" key="11">
    <source>
        <dbReference type="Proteomes" id="UP001431131"/>
    </source>
</evidence>
<evidence type="ECO:0000256" key="3">
    <source>
        <dbReference type="ARBA" id="ARBA00023136"/>
    </source>
</evidence>
<sequence length="698" mass="76889">MKFFAPIIYLMNRVKYLGKFSIIGGLLVIPTIVLAFLYTTNINEDLSRLERRQDGAKYNQLLSDLLQDVQLHRGMAVGFLGGDTSYKDKMVAKQEEITKDLQALGQFNGSIKTESEEGLRELTDRWKEIDTSIESVSPTEATKIHADYIQSILDYIVEIGDISEIMITDSKERLYLAESTIQTLPVLTERVGQMRANGMNAISSTTEDTSSLIKLVELQSLVKESLSSLQHEIDVMENEPELEKSLKGLSDEVSTQTEEFLELVNSELIRNTAATIDINEYYTLATNIINKNFELYDQGIKEQIKQMDKDLGELDLVRTLIISAIIFVILLVIYGFIGFYLSIRSNIMKLKNVAEEVAEGDLTKEVSLQTKDEMNDVEKAFNEMIRGLRHLVNQINKNAELVAASSEELMASSEQTTSATEHVASAIQEVSSGAERQMIGINESSKALEELSIGVQRIAENSSGVADLTSQTAIQAEDGSKSIQENLNQMNSIHVSVAESGQIVKVLHDRSQEISKIVEVIKGIAEQTNLLALNASIEAARAGEHGKGFAVVAEEVRKLAEQSQTSSLQITEIIHEIQSDTERSVEMMSTVTEKVESGLTISKQTAENFTLILQGMKEIAPQIEEVSATAEQMSAGTQQVVAGVAEIANISKTNSATSEEVASSTEEQLASMEEITSSATALTKMAAELQELVKTFKI</sequence>
<dbReference type="PROSITE" id="PS50111">
    <property type="entry name" value="CHEMOTAXIS_TRANSDUC_2"/>
    <property type="match status" value="1"/>
</dbReference>
<dbReference type="AlphaFoldDB" id="A0AAW5DVU5"/>
<dbReference type="PANTHER" id="PTHR32089:SF112">
    <property type="entry name" value="LYSOZYME-LIKE PROTEIN-RELATED"/>
    <property type="match status" value="1"/>
</dbReference>
<dbReference type="SMART" id="SM00304">
    <property type="entry name" value="HAMP"/>
    <property type="match status" value="1"/>
</dbReference>
<dbReference type="GO" id="GO:0005886">
    <property type="term" value="C:plasma membrane"/>
    <property type="evidence" value="ECO:0007669"/>
    <property type="project" value="UniProtKB-SubCell"/>
</dbReference>
<dbReference type="GO" id="GO:0007165">
    <property type="term" value="P:signal transduction"/>
    <property type="evidence" value="ECO:0007669"/>
    <property type="project" value="UniProtKB-KW"/>
</dbReference>
<comment type="subcellular location">
    <subcellularLocation>
        <location evidence="1">Cell membrane</location>
    </subcellularLocation>
</comment>
<keyword evidence="11" id="KW-1185">Reference proteome</keyword>
<dbReference type="SMART" id="SM00283">
    <property type="entry name" value="MA"/>
    <property type="match status" value="1"/>
</dbReference>
<dbReference type="Gene3D" id="6.10.340.10">
    <property type="match status" value="1"/>
</dbReference>
<comment type="caution">
    <text evidence="10">The sequence shown here is derived from an EMBL/GenBank/DDBJ whole genome shotgun (WGS) entry which is preliminary data.</text>
</comment>
<evidence type="ECO:0000259" key="8">
    <source>
        <dbReference type="PROSITE" id="PS50111"/>
    </source>
</evidence>
<dbReference type="Pfam" id="PF00015">
    <property type="entry name" value="MCPsignal"/>
    <property type="match status" value="1"/>
</dbReference>
<evidence type="ECO:0000256" key="7">
    <source>
        <dbReference type="SAM" id="Phobius"/>
    </source>
</evidence>
<keyword evidence="3 7" id="KW-0472">Membrane</keyword>
<comment type="similarity">
    <text evidence="5">Belongs to the methyl-accepting chemotaxis (MCP) protein family.</text>
</comment>
<evidence type="ECO:0000256" key="4">
    <source>
        <dbReference type="ARBA" id="ARBA00023224"/>
    </source>
</evidence>
<feature type="domain" description="Methyl-accepting transducer" evidence="8">
    <location>
        <begin position="412"/>
        <end position="648"/>
    </location>
</feature>